<accession>A0A381RY17</accession>
<evidence type="ECO:0000256" key="5">
    <source>
        <dbReference type="ARBA" id="ARBA00022475"/>
    </source>
</evidence>
<evidence type="ECO:0000259" key="14">
    <source>
        <dbReference type="Pfam" id="PF02096"/>
    </source>
</evidence>
<evidence type="ECO:0000259" key="15">
    <source>
        <dbReference type="Pfam" id="PF14849"/>
    </source>
</evidence>
<evidence type="ECO:0000256" key="10">
    <source>
        <dbReference type="ARBA" id="ARBA00023186"/>
    </source>
</evidence>
<evidence type="ECO:0000256" key="2">
    <source>
        <dbReference type="ARBA" id="ARBA00010527"/>
    </source>
</evidence>
<dbReference type="Pfam" id="PF14849">
    <property type="entry name" value="YidC_periplas"/>
    <property type="match status" value="1"/>
</dbReference>
<dbReference type="InterPro" id="IPR001708">
    <property type="entry name" value="YidC/ALB3/OXA1/COX18"/>
</dbReference>
<proteinExistence type="inferred from homology"/>
<dbReference type="AlphaFoldDB" id="A0A381RY17"/>
<dbReference type="NCBIfam" id="TIGR03592">
    <property type="entry name" value="yidC_oxa1_cterm"/>
    <property type="match status" value="1"/>
</dbReference>
<dbReference type="GO" id="GO:0005886">
    <property type="term" value="C:plasma membrane"/>
    <property type="evidence" value="ECO:0007669"/>
    <property type="project" value="UniProtKB-SubCell"/>
</dbReference>
<dbReference type="PRINTS" id="PR00701">
    <property type="entry name" value="60KDINNERMP"/>
</dbReference>
<dbReference type="GO" id="GO:0051205">
    <property type="term" value="P:protein insertion into membrane"/>
    <property type="evidence" value="ECO:0007669"/>
    <property type="project" value="TreeGrafter"/>
</dbReference>
<organism evidence="16">
    <name type="scientific">marine metagenome</name>
    <dbReference type="NCBI Taxonomy" id="408172"/>
    <lineage>
        <taxon>unclassified sequences</taxon>
        <taxon>metagenomes</taxon>
        <taxon>ecological metagenomes</taxon>
    </lineage>
</organism>
<evidence type="ECO:0000256" key="1">
    <source>
        <dbReference type="ARBA" id="ARBA00004429"/>
    </source>
</evidence>
<dbReference type="Gene3D" id="2.70.98.90">
    <property type="match status" value="1"/>
</dbReference>
<dbReference type="HAMAP" id="MF_01810">
    <property type="entry name" value="YidC_type1"/>
    <property type="match status" value="1"/>
</dbReference>
<keyword evidence="6 13" id="KW-0812">Transmembrane</keyword>
<dbReference type="PRINTS" id="PR01900">
    <property type="entry name" value="YIDCPROTEIN"/>
</dbReference>
<feature type="domain" description="Membrane insertase YidC/Oxa/ALB C-terminal" evidence="14">
    <location>
        <begin position="393"/>
        <end position="573"/>
    </location>
</feature>
<feature type="transmembrane region" description="Helical" evidence="13">
    <location>
        <begin position="537"/>
        <end position="562"/>
    </location>
</feature>
<dbReference type="CDD" id="cd20070">
    <property type="entry name" value="5TM_YidC_Alb3"/>
    <property type="match status" value="1"/>
</dbReference>
<dbReference type="PANTHER" id="PTHR12428:SF65">
    <property type="entry name" value="CYTOCHROME C OXIDASE ASSEMBLY PROTEIN COX18, MITOCHONDRIAL"/>
    <property type="match status" value="1"/>
</dbReference>
<evidence type="ECO:0000256" key="3">
    <source>
        <dbReference type="ARBA" id="ARBA00015325"/>
    </source>
</evidence>
<evidence type="ECO:0000256" key="4">
    <source>
        <dbReference type="ARBA" id="ARBA00022448"/>
    </source>
</evidence>
<keyword evidence="8 13" id="KW-1133">Transmembrane helix</keyword>
<dbReference type="Pfam" id="PF02096">
    <property type="entry name" value="60KD_IMP"/>
    <property type="match status" value="1"/>
</dbReference>
<dbReference type="InterPro" id="IPR028053">
    <property type="entry name" value="Membr_insert_YidC_N"/>
</dbReference>
<dbReference type="InterPro" id="IPR047196">
    <property type="entry name" value="YidC_ALB_C"/>
</dbReference>
<dbReference type="GO" id="GO:0032977">
    <property type="term" value="F:membrane insertase activity"/>
    <property type="evidence" value="ECO:0007669"/>
    <property type="project" value="InterPro"/>
</dbReference>
<dbReference type="PANTHER" id="PTHR12428">
    <property type="entry name" value="OXA1"/>
    <property type="match status" value="1"/>
</dbReference>
<keyword evidence="7" id="KW-0653">Protein transport</keyword>
<dbReference type="InterPro" id="IPR038221">
    <property type="entry name" value="YidC_periplasmic_sf"/>
</dbReference>
<evidence type="ECO:0000256" key="9">
    <source>
        <dbReference type="ARBA" id="ARBA00023136"/>
    </source>
</evidence>
<evidence type="ECO:0000256" key="11">
    <source>
        <dbReference type="ARBA" id="ARBA00033245"/>
    </source>
</evidence>
<feature type="domain" description="Membrane insertase YidC N-terminal" evidence="15">
    <location>
        <begin position="94"/>
        <end position="382"/>
    </location>
</feature>
<evidence type="ECO:0000256" key="7">
    <source>
        <dbReference type="ARBA" id="ARBA00022927"/>
    </source>
</evidence>
<comment type="similarity">
    <text evidence="2">Belongs to the OXA1/ALB3/YidC family. Type 1 subfamily.</text>
</comment>
<comment type="subcellular location">
    <subcellularLocation>
        <location evidence="1">Cell inner membrane</location>
        <topology evidence="1">Multi-pass membrane protein</topology>
    </subcellularLocation>
</comment>
<keyword evidence="9 13" id="KW-0472">Membrane</keyword>
<feature type="transmembrane region" description="Helical" evidence="13">
    <location>
        <begin position="456"/>
        <end position="479"/>
    </location>
</feature>
<evidence type="ECO:0000256" key="13">
    <source>
        <dbReference type="SAM" id="Phobius"/>
    </source>
</evidence>
<feature type="transmembrane region" description="Helical" evidence="13">
    <location>
        <begin position="7"/>
        <end position="24"/>
    </location>
</feature>
<dbReference type="EMBL" id="UINC01002442">
    <property type="protein sequence ID" value="SUZ96720.1"/>
    <property type="molecule type" value="Genomic_DNA"/>
</dbReference>
<sequence length="585" mass="65241">MDYIKISLIGLIAVIAYYLLLQWPPSSIEVPINQITSQENLVTSQEPAETILFKEEVLIDSKDSLSELGSLSSSSGLAVPDNKIETNLARVFSLNNDVLNIEIDAVTGRFIKAGMKDIKVEKDEDESVSLFGPRLIDEEDGCPVGLGATQKGYGCVGNYFASSGFYSASAGYLDPNFKSIEKLSMDDGGAIYILSGENADMFFTRRVWMRPGEYSLEVEDSVGLRGASEPTVVIPYARILRDGYRPPGRFLDFDSYTYLGPVFSTEYDSFGKLDFNDLEEGGFERESSGGWLAIVQRYFVSSWVPEQGKRHKYQARKISSGAYSIALTSQSRSISDGAPTSYKNTLYVGPKISDNLNKLHPDLGLVVDYGFLWWLSEPIHKLMTWGYVFLGNWGLAILFATLVMKALLWPLSAAGYRSAAKMRAVGPQMAELQQKHANDKQKLGQEMMAFYKKEGVSPLGGCLPMLLQMPFFLAFYWVLLDMVELRHAPFLLWITDLSSYDPFFVLPLLNAGLMYYSQKMMPVTPSSDPTQQQMQSAMKFMPIMIAAMFCIFPAGFVLYFTIQSLITVIQQALSFRKAGISLKSV</sequence>
<feature type="transmembrane region" description="Helical" evidence="13">
    <location>
        <begin position="499"/>
        <end position="516"/>
    </location>
</feature>
<gene>
    <name evidence="16" type="ORF">METZ01_LOCUS49574</name>
</gene>
<evidence type="ECO:0000256" key="12">
    <source>
        <dbReference type="ARBA" id="ARBA00033342"/>
    </source>
</evidence>
<dbReference type="NCBIfam" id="TIGR03593">
    <property type="entry name" value="yidC_nterm"/>
    <property type="match status" value="1"/>
</dbReference>
<reference evidence="16" key="1">
    <citation type="submission" date="2018-05" db="EMBL/GenBank/DDBJ databases">
        <authorList>
            <person name="Lanie J.A."/>
            <person name="Ng W.-L."/>
            <person name="Kazmierczak K.M."/>
            <person name="Andrzejewski T.M."/>
            <person name="Davidsen T.M."/>
            <person name="Wayne K.J."/>
            <person name="Tettelin H."/>
            <person name="Glass J.I."/>
            <person name="Rusch D."/>
            <person name="Podicherti R."/>
            <person name="Tsui H.-C.T."/>
            <person name="Winkler M.E."/>
        </authorList>
    </citation>
    <scope>NUCLEOTIDE SEQUENCE</scope>
</reference>
<keyword evidence="5" id="KW-1003">Cell membrane</keyword>
<evidence type="ECO:0000256" key="6">
    <source>
        <dbReference type="ARBA" id="ARBA00022692"/>
    </source>
</evidence>
<protein>
    <recommendedName>
        <fullName evidence="3">Membrane protein insertase YidC</fullName>
    </recommendedName>
    <alternativeName>
        <fullName evidence="12">Foldase YidC</fullName>
    </alternativeName>
    <alternativeName>
        <fullName evidence="11">Membrane integrase YidC</fullName>
    </alternativeName>
</protein>
<dbReference type="CDD" id="cd19961">
    <property type="entry name" value="EcYidC-like_peri"/>
    <property type="match status" value="1"/>
</dbReference>
<keyword evidence="4" id="KW-0813">Transport</keyword>
<evidence type="ECO:0000256" key="8">
    <source>
        <dbReference type="ARBA" id="ARBA00022989"/>
    </source>
</evidence>
<name>A0A381RY17_9ZZZZ</name>
<keyword evidence="10" id="KW-0143">Chaperone</keyword>
<dbReference type="InterPro" id="IPR019998">
    <property type="entry name" value="Membr_insert_YidC"/>
</dbReference>
<evidence type="ECO:0000313" key="16">
    <source>
        <dbReference type="EMBL" id="SUZ96720.1"/>
    </source>
</evidence>
<dbReference type="InterPro" id="IPR028055">
    <property type="entry name" value="YidC/Oxa/ALB_C"/>
</dbReference>
<feature type="transmembrane region" description="Helical" evidence="13">
    <location>
        <begin position="385"/>
        <end position="408"/>
    </location>
</feature>
<dbReference type="GO" id="GO:0015031">
    <property type="term" value="P:protein transport"/>
    <property type="evidence" value="ECO:0007669"/>
    <property type="project" value="UniProtKB-KW"/>
</dbReference>